<dbReference type="EnsemblPlants" id="TuG1812G0200003658.01.T03">
    <property type="protein sequence ID" value="TuG1812G0200003658.01.T03"/>
    <property type="gene ID" value="TuG1812G0200003658.01"/>
</dbReference>
<keyword evidence="3" id="KW-1185">Reference proteome</keyword>
<evidence type="ECO:0000256" key="1">
    <source>
        <dbReference type="SAM" id="MobiDB-lite"/>
    </source>
</evidence>
<reference evidence="3" key="1">
    <citation type="journal article" date="2013" name="Nature">
        <title>Draft genome of the wheat A-genome progenitor Triticum urartu.</title>
        <authorList>
            <person name="Ling H.Q."/>
            <person name="Zhao S."/>
            <person name="Liu D."/>
            <person name="Wang J."/>
            <person name="Sun H."/>
            <person name="Zhang C."/>
            <person name="Fan H."/>
            <person name="Li D."/>
            <person name="Dong L."/>
            <person name="Tao Y."/>
            <person name="Gao C."/>
            <person name="Wu H."/>
            <person name="Li Y."/>
            <person name="Cui Y."/>
            <person name="Guo X."/>
            <person name="Zheng S."/>
            <person name="Wang B."/>
            <person name="Yu K."/>
            <person name="Liang Q."/>
            <person name="Yang W."/>
            <person name="Lou X."/>
            <person name="Chen J."/>
            <person name="Feng M."/>
            <person name="Jian J."/>
            <person name="Zhang X."/>
            <person name="Luo G."/>
            <person name="Jiang Y."/>
            <person name="Liu J."/>
            <person name="Wang Z."/>
            <person name="Sha Y."/>
            <person name="Zhang B."/>
            <person name="Wu H."/>
            <person name="Tang D."/>
            <person name="Shen Q."/>
            <person name="Xue P."/>
            <person name="Zou S."/>
            <person name="Wang X."/>
            <person name="Liu X."/>
            <person name="Wang F."/>
            <person name="Yang Y."/>
            <person name="An X."/>
            <person name="Dong Z."/>
            <person name="Zhang K."/>
            <person name="Zhang X."/>
            <person name="Luo M.C."/>
            <person name="Dvorak J."/>
            <person name="Tong Y."/>
            <person name="Wang J."/>
            <person name="Yang H."/>
            <person name="Li Z."/>
            <person name="Wang D."/>
            <person name="Zhang A."/>
            <person name="Wang J."/>
        </authorList>
    </citation>
    <scope>NUCLEOTIDE SEQUENCE</scope>
    <source>
        <strain evidence="3">cv. G1812</strain>
    </source>
</reference>
<accession>A0A8R7TJ46</accession>
<name>A0A8R7TJ46_TRIUA</name>
<dbReference type="AlphaFoldDB" id="A0A8R7TJ46"/>
<evidence type="ECO:0000313" key="3">
    <source>
        <dbReference type="Proteomes" id="UP000015106"/>
    </source>
</evidence>
<gene>
    <name evidence="2" type="primary">LOC125538515</name>
</gene>
<reference evidence="2" key="3">
    <citation type="submission" date="2022-06" db="UniProtKB">
        <authorList>
            <consortium name="EnsemblPlants"/>
        </authorList>
    </citation>
    <scope>IDENTIFICATION</scope>
</reference>
<dbReference type="Gramene" id="TuG1812G0200003658.01.T03">
    <property type="protein sequence ID" value="TuG1812G0200003658.01.T03"/>
    <property type="gene ID" value="TuG1812G0200003658.01"/>
</dbReference>
<evidence type="ECO:0000313" key="2">
    <source>
        <dbReference type="EnsemblPlants" id="TuG1812G0200003658.01.T03"/>
    </source>
</evidence>
<feature type="region of interest" description="Disordered" evidence="1">
    <location>
        <begin position="205"/>
        <end position="246"/>
    </location>
</feature>
<feature type="compositionally biased region" description="Pro residues" evidence="1">
    <location>
        <begin position="80"/>
        <end position="94"/>
    </location>
</feature>
<dbReference type="Proteomes" id="UP000015106">
    <property type="component" value="Chromosome 2"/>
</dbReference>
<protein>
    <submittedName>
        <fullName evidence="2">Uncharacterized protein</fullName>
    </submittedName>
</protein>
<proteinExistence type="predicted"/>
<feature type="compositionally biased region" description="Pro residues" evidence="1">
    <location>
        <begin position="1"/>
        <end position="24"/>
    </location>
</feature>
<organism evidence="2 3">
    <name type="scientific">Triticum urartu</name>
    <name type="common">Red wild einkorn</name>
    <name type="synonym">Crithodium urartu</name>
    <dbReference type="NCBI Taxonomy" id="4572"/>
    <lineage>
        <taxon>Eukaryota</taxon>
        <taxon>Viridiplantae</taxon>
        <taxon>Streptophyta</taxon>
        <taxon>Embryophyta</taxon>
        <taxon>Tracheophyta</taxon>
        <taxon>Spermatophyta</taxon>
        <taxon>Magnoliopsida</taxon>
        <taxon>Liliopsida</taxon>
        <taxon>Poales</taxon>
        <taxon>Poaceae</taxon>
        <taxon>BOP clade</taxon>
        <taxon>Pooideae</taxon>
        <taxon>Triticodae</taxon>
        <taxon>Triticeae</taxon>
        <taxon>Triticinae</taxon>
        <taxon>Triticum</taxon>
    </lineage>
</organism>
<reference evidence="2" key="2">
    <citation type="submission" date="2018-03" db="EMBL/GenBank/DDBJ databases">
        <title>The Triticum urartu genome reveals the dynamic nature of wheat genome evolution.</title>
        <authorList>
            <person name="Ling H."/>
            <person name="Ma B."/>
            <person name="Shi X."/>
            <person name="Liu H."/>
            <person name="Dong L."/>
            <person name="Sun H."/>
            <person name="Cao Y."/>
            <person name="Gao Q."/>
            <person name="Zheng S."/>
            <person name="Li Y."/>
            <person name="Yu Y."/>
            <person name="Du H."/>
            <person name="Qi M."/>
            <person name="Li Y."/>
            <person name="Yu H."/>
            <person name="Cui Y."/>
            <person name="Wang N."/>
            <person name="Chen C."/>
            <person name="Wu H."/>
            <person name="Zhao Y."/>
            <person name="Zhang J."/>
            <person name="Li Y."/>
            <person name="Zhou W."/>
            <person name="Zhang B."/>
            <person name="Hu W."/>
            <person name="Eijk M."/>
            <person name="Tang J."/>
            <person name="Witsenboer H."/>
            <person name="Zhao S."/>
            <person name="Li Z."/>
            <person name="Zhang A."/>
            <person name="Wang D."/>
            <person name="Liang C."/>
        </authorList>
    </citation>
    <scope>NUCLEOTIDE SEQUENCE [LARGE SCALE GENOMIC DNA]</scope>
    <source>
        <strain evidence="2">cv. G1812</strain>
    </source>
</reference>
<sequence length="268" mass="28287">ALPLPPPSGAPSSPPPTGAPPDPPSSLERRHPAALAIFPSAPLPPSSPERHRPATPAHGTSGPIAGLPPPRFAGGAPDPASRPVPATRPPPQPLQQPNTSTRCPGGSDTHLAPPSNPASLRPDLLPARGRLRLLLAHRRPHHLHLRLRRCLLLHLRSQAMAAAVFTPIHHGCRSTHGRSSKLQAWMDGFRKVSFLPGWSELQIPSGPPEPAISASSSPPPLGIMSSPNASSAPSDRPQREIGHGGNKTARRCAFLQHIRSTFSIALDL</sequence>
<feature type="region of interest" description="Disordered" evidence="1">
    <location>
        <begin position="1"/>
        <end position="123"/>
    </location>
</feature>